<dbReference type="GO" id="GO:0016020">
    <property type="term" value="C:membrane"/>
    <property type="evidence" value="ECO:0007669"/>
    <property type="project" value="UniProtKB-SubCell"/>
</dbReference>
<feature type="region of interest" description="Disordered" evidence="8">
    <location>
        <begin position="436"/>
        <end position="472"/>
    </location>
</feature>
<feature type="transmembrane region" description="Helical" evidence="9">
    <location>
        <begin position="404"/>
        <end position="425"/>
    </location>
</feature>
<dbReference type="Proteomes" id="UP000317238">
    <property type="component" value="Unassembled WGS sequence"/>
</dbReference>
<name>A0A5C5Y1L4_9PLAN</name>
<evidence type="ECO:0000256" key="7">
    <source>
        <dbReference type="ARBA" id="ARBA00023136"/>
    </source>
</evidence>
<evidence type="ECO:0000256" key="9">
    <source>
        <dbReference type="SAM" id="Phobius"/>
    </source>
</evidence>
<accession>A0A5C5Y1L4</accession>
<sequence length="472" mass="49287">MTRPDEPDPANSPQPYRAPGDPGPEDLGGPKPVRQAAIAFILLTLFIDILGIGIIIPVLPEVVEAFVGGDTSRAGIYVGVIAASYSLMQFIFAPIIGALSDRFGRRPVLLGSMFGLGIDFLIQGFAPTIAWLFAGRVLAGIMGASITTANAYIADVSDDENRARNYGLVGAMFGLGFTVGPALGGLLGSYWLRLPFFVSAGLALVNWLYGYFILPESLPPERRSALNLAKANPVGSLGLLKRYPIVAGMAIAYVCASLAQRGLENVWVLQTGFRYGWGTRTNGLVLGLVGVMAMIVMGGMVRPTVRRFGERRVAIAATIISALAFLGYGLASEGWMVPIIIVFGSLGGLASPAVQSIVASAVPSGDQGKVQGALTSLVSLTNIAAPLIFTAGLFSYFTSEHAPIILPGAPFFLGSALLFGAAIVLNRVFAKFPSAPPAEEDGQDRGVRLSDASSVTPPTSDDGSTVVGQGGH</sequence>
<dbReference type="Gene3D" id="1.20.1250.20">
    <property type="entry name" value="MFS general substrate transporter like domains"/>
    <property type="match status" value="1"/>
</dbReference>
<feature type="transmembrane region" description="Helical" evidence="9">
    <location>
        <begin position="374"/>
        <end position="398"/>
    </location>
</feature>
<keyword evidence="7 9" id="KW-0472">Membrane</keyword>
<feature type="transmembrane region" description="Helical" evidence="9">
    <location>
        <begin position="76"/>
        <end position="96"/>
    </location>
</feature>
<feature type="transmembrane region" description="Helical" evidence="9">
    <location>
        <begin position="166"/>
        <end position="188"/>
    </location>
</feature>
<feature type="transmembrane region" description="Helical" evidence="9">
    <location>
        <begin position="313"/>
        <end position="331"/>
    </location>
</feature>
<comment type="subcellular location">
    <subcellularLocation>
        <location evidence="2">Membrane</location>
        <topology evidence="2">Multi-pass membrane protein</topology>
    </subcellularLocation>
</comment>
<evidence type="ECO:0000313" key="11">
    <source>
        <dbReference type="EMBL" id="TWT69646.1"/>
    </source>
</evidence>
<dbReference type="InterPro" id="IPR001958">
    <property type="entry name" value="Tet-R_TetA/multi-R_MdtG-like"/>
</dbReference>
<evidence type="ECO:0000313" key="12">
    <source>
        <dbReference type="Proteomes" id="UP000317238"/>
    </source>
</evidence>
<organism evidence="11 12">
    <name type="scientific">Crateriforma conspicua</name>
    <dbReference type="NCBI Taxonomy" id="2527996"/>
    <lineage>
        <taxon>Bacteria</taxon>
        <taxon>Pseudomonadati</taxon>
        <taxon>Planctomycetota</taxon>
        <taxon>Planctomycetia</taxon>
        <taxon>Planctomycetales</taxon>
        <taxon>Planctomycetaceae</taxon>
        <taxon>Crateriforma</taxon>
    </lineage>
</organism>
<feature type="transmembrane region" description="Helical" evidence="9">
    <location>
        <begin position="132"/>
        <end position="154"/>
    </location>
</feature>
<dbReference type="SUPFAM" id="SSF103473">
    <property type="entry name" value="MFS general substrate transporter"/>
    <property type="match status" value="1"/>
</dbReference>
<keyword evidence="6 9" id="KW-1133">Transmembrane helix</keyword>
<dbReference type="EMBL" id="SJPL01000001">
    <property type="protein sequence ID" value="TWT69646.1"/>
    <property type="molecule type" value="Genomic_DNA"/>
</dbReference>
<proteinExistence type="inferred from homology"/>
<feature type="transmembrane region" description="Helical" evidence="9">
    <location>
        <begin position="194"/>
        <end position="214"/>
    </location>
</feature>
<feature type="transmembrane region" description="Helical" evidence="9">
    <location>
        <begin position="283"/>
        <end position="301"/>
    </location>
</feature>
<dbReference type="CDD" id="cd17388">
    <property type="entry name" value="MFS_TetA"/>
    <property type="match status" value="1"/>
</dbReference>
<dbReference type="PROSITE" id="PS00216">
    <property type="entry name" value="SUGAR_TRANSPORT_1"/>
    <property type="match status" value="1"/>
</dbReference>
<dbReference type="InterPro" id="IPR005829">
    <property type="entry name" value="Sugar_transporter_CS"/>
</dbReference>
<feature type="transmembrane region" description="Helical" evidence="9">
    <location>
        <begin position="36"/>
        <end position="56"/>
    </location>
</feature>
<dbReference type="AlphaFoldDB" id="A0A5C5Y1L4"/>
<gene>
    <name evidence="11" type="primary">tetA</name>
    <name evidence="11" type="ORF">Pan14r_19360</name>
</gene>
<comment type="caution">
    <text evidence="11">The sequence shown here is derived from an EMBL/GenBank/DDBJ whole genome shotgun (WGS) entry which is preliminary data.</text>
</comment>
<feature type="compositionally biased region" description="Polar residues" evidence="8">
    <location>
        <begin position="451"/>
        <end position="472"/>
    </location>
</feature>
<feature type="transmembrane region" description="Helical" evidence="9">
    <location>
        <begin position="108"/>
        <end position="126"/>
    </location>
</feature>
<comment type="similarity">
    <text evidence="3">Belongs to the major facilitator superfamily. TCR/Tet family.</text>
</comment>
<dbReference type="InterPro" id="IPR011701">
    <property type="entry name" value="MFS"/>
</dbReference>
<dbReference type="GO" id="GO:0022857">
    <property type="term" value="F:transmembrane transporter activity"/>
    <property type="evidence" value="ECO:0007669"/>
    <property type="project" value="InterPro"/>
</dbReference>
<comment type="function">
    <text evidence="1">Resistance to tetracycline by an active tetracycline efflux. This is an energy-dependent process that decreases the accumulation of the antibiotic in whole cells. This protein functions as a metal-tetracycline/H(+) antiporter.</text>
</comment>
<dbReference type="PRINTS" id="PR01035">
    <property type="entry name" value="TCRTETA"/>
</dbReference>
<protein>
    <submittedName>
        <fullName evidence="11">Tetracycline resistance protein, class C</fullName>
    </submittedName>
</protein>
<evidence type="ECO:0000256" key="4">
    <source>
        <dbReference type="ARBA" id="ARBA00022448"/>
    </source>
</evidence>
<evidence type="ECO:0000256" key="2">
    <source>
        <dbReference type="ARBA" id="ARBA00004141"/>
    </source>
</evidence>
<dbReference type="PROSITE" id="PS50850">
    <property type="entry name" value="MFS"/>
    <property type="match status" value="1"/>
</dbReference>
<dbReference type="PANTHER" id="PTHR23504">
    <property type="entry name" value="MAJOR FACILITATOR SUPERFAMILY DOMAIN-CONTAINING PROTEIN 10"/>
    <property type="match status" value="1"/>
</dbReference>
<keyword evidence="5 9" id="KW-0812">Transmembrane</keyword>
<feature type="transmembrane region" description="Helical" evidence="9">
    <location>
        <begin position="337"/>
        <end position="362"/>
    </location>
</feature>
<evidence type="ECO:0000256" key="6">
    <source>
        <dbReference type="ARBA" id="ARBA00022989"/>
    </source>
</evidence>
<dbReference type="Pfam" id="PF07690">
    <property type="entry name" value="MFS_1"/>
    <property type="match status" value="1"/>
</dbReference>
<evidence type="ECO:0000256" key="1">
    <source>
        <dbReference type="ARBA" id="ARBA00003279"/>
    </source>
</evidence>
<feature type="region of interest" description="Disordered" evidence="8">
    <location>
        <begin position="1"/>
        <end position="28"/>
    </location>
</feature>
<dbReference type="RefSeq" id="WP_146438964.1">
    <property type="nucleotide sequence ID" value="NZ_SJPL01000001.1"/>
</dbReference>
<dbReference type="PANTHER" id="PTHR23504:SF15">
    <property type="entry name" value="MAJOR FACILITATOR SUPERFAMILY (MFS) PROFILE DOMAIN-CONTAINING PROTEIN"/>
    <property type="match status" value="1"/>
</dbReference>
<dbReference type="InterPro" id="IPR036259">
    <property type="entry name" value="MFS_trans_sf"/>
</dbReference>
<reference evidence="11 12" key="1">
    <citation type="submission" date="2019-02" db="EMBL/GenBank/DDBJ databases">
        <title>Deep-cultivation of Planctomycetes and their phenomic and genomic characterization uncovers novel biology.</title>
        <authorList>
            <person name="Wiegand S."/>
            <person name="Jogler M."/>
            <person name="Boedeker C."/>
            <person name="Pinto D."/>
            <person name="Vollmers J."/>
            <person name="Rivas-Marin E."/>
            <person name="Kohn T."/>
            <person name="Peeters S.H."/>
            <person name="Heuer A."/>
            <person name="Rast P."/>
            <person name="Oberbeckmann S."/>
            <person name="Bunk B."/>
            <person name="Jeske O."/>
            <person name="Meyerdierks A."/>
            <person name="Storesund J.E."/>
            <person name="Kallscheuer N."/>
            <person name="Luecker S."/>
            <person name="Lage O.M."/>
            <person name="Pohl T."/>
            <person name="Merkel B.J."/>
            <person name="Hornburger P."/>
            <person name="Mueller R.-W."/>
            <person name="Bruemmer F."/>
            <person name="Labrenz M."/>
            <person name="Spormann A.M."/>
            <person name="Op Den Camp H."/>
            <person name="Overmann J."/>
            <person name="Amann R."/>
            <person name="Jetten M.S.M."/>
            <person name="Mascher T."/>
            <person name="Medema M.H."/>
            <person name="Devos D.P."/>
            <person name="Kaster A.-K."/>
            <person name="Ovreas L."/>
            <person name="Rohde M."/>
            <person name="Galperin M.Y."/>
            <person name="Jogler C."/>
        </authorList>
    </citation>
    <scope>NUCLEOTIDE SEQUENCE [LARGE SCALE GENOMIC DNA]</scope>
    <source>
        <strain evidence="11 12">Pan14r</strain>
    </source>
</reference>
<evidence type="ECO:0000259" key="10">
    <source>
        <dbReference type="PROSITE" id="PS50850"/>
    </source>
</evidence>
<feature type="domain" description="Major facilitator superfamily (MFS) profile" evidence="10">
    <location>
        <begin position="37"/>
        <end position="433"/>
    </location>
</feature>
<evidence type="ECO:0000256" key="5">
    <source>
        <dbReference type="ARBA" id="ARBA00022692"/>
    </source>
</evidence>
<dbReference type="OrthoDB" id="9793283at2"/>
<evidence type="ECO:0000256" key="8">
    <source>
        <dbReference type="SAM" id="MobiDB-lite"/>
    </source>
</evidence>
<keyword evidence="12" id="KW-1185">Reference proteome</keyword>
<feature type="transmembrane region" description="Helical" evidence="9">
    <location>
        <begin position="243"/>
        <end position="263"/>
    </location>
</feature>
<evidence type="ECO:0000256" key="3">
    <source>
        <dbReference type="ARBA" id="ARBA00007520"/>
    </source>
</evidence>
<keyword evidence="4" id="KW-0813">Transport</keyword>
<dbReference type="InterPro" id="IPR020846">
    <property type="entry name" value="MFS_dom"/>
</dbReference>